<organism evidence="2 3">
    <name type="scientific">Candidatus Microsaccharimonas sossegonensis</name>
    <dbReference type="NCBI Taxonomy" id="2506948"/>
    <lineage>
        <taxon>Bacteria</taxon>
        <taxon>Candidatus Saccharimonadota</taxon>
        <taxon>Candidatus Saccharimonadia</taxon>
        <taxon>Candidatus Saccharimonadales</taxon>
        <taxon>Candidatus Saccharimonadaceae</taxon>
        <taxon>Candidatus Microsaccharimonas</taxon>
    </lineage>
</organism>
<keyword evidence="3" id="KW-1185">Reference proteome</keyword>
<protein>
    <recommendedName>
        <fullName evidence="1">ADP ribosyltransferase domain-containing protein</fullName>
    </recommendedName>
</protein>
<gene>
    <name evidence="2" type="ORF">EOT05_02080</name>
</gene>
<dbReference type="Proteomes" id="UP000289257">
    <property type="component" value="Unassembled WGS sequence"/>
</dbReference>
<evidence type="ECO:0000313" key="2">
    <source>
        <dbReference type="EMBL" id="RWZ78519.1"/>
    </source>
</evidence>
<dbReference type="Gene3D" id="3.90.176.10">
    <property type="entry name" value="Toxin ADP-ribosyltransferase, Chain A, domain 1"/>
    <property type="match status" value="1"/>
</dbReference>
<dbReference type="SUPFAM" id="SSF56399">
    <property type="entry name" value="ADP-ribosylation"/>
    <property type="match status" value="1"/>
</dbReference>
<dbReference type="InterPro" id="IPR003540">
    <property type="entry name" value="ADP-ribosyltransferase"/>
</dbReference>
<evidence type="ECO:0000259" key="1">
    <source>
        <dbReference type="Pfam" id="PF03496"/>
    </source>
</evidence>
<reference evidence="2" key="1">
    <citation type="submission" date="2019-01" db="EMBL/GenBank/DDBJ databases">
        <title>Genomic signatures and co-occurrence patterns of the ultra-small Saccharimodia (Patescibacteria phylum) suggest a symbiotic lifestyle.</title>
        <authorList>
            <person name="Lemos L."/>
            <person name="Medeiros J."/>
            <person name="Andreote F."/>
            <person name="Fernandes G."/>
            <person name="Varani A."/>
            <person name="Oliveira G."/>
            <person name="Pylro V."/>
        </authorList>
    </citation>
    <scope>NUCLEOTIDE SEQUENCE [LARGE SCALE GENOMIC DNA]</scope>
    <source>
        <strain evidence="2">AMD02</strain>
    </source>
</reference>
<dbReference type="PROSITE" id="PS51996">
    <property type="entry name" value="TR_MART"/>
    <property type="match status" value="1"/>
</dbReference>
<dbReference type="Pfam" id="PF03496">
    <property type="entry name" value="ADPrib_exo_Tox"/>
    <property type="match status" value="1"/>
</dbReference>
<evidence type="ECO:0000313" key="3">
    <source>
        <dbReference type="Proteomes" id="UP000289257"/>
    </source>
</evidence>
<dbReference type="AlphaFoldDB" id="A0A4Q0AHS0"/>
<name>A0A4Q0AHS0_9BACT</name>
<feature type="domain" description="ADP ribosyltransferase" evidence="1">
    <location>
        <begin position="114"/>
        <end position="261"/>
    </location>
</feature>
<proteinExistence type="predicted"/>
<dbReference type="EMBL" id="SCKX01000001">
    <property type="protein sequence ID" value="RWZ78519.1"/>
    <property type="molecule type" value="Genomic_DNA"/>
</dbReference>
<accession>A0A4Q0AHS0</accession>
<sequence>MSELQALCNTLSAIDQDIMGAAQQLQQHAQRCAKAAQYAASTVRNEDGTTNPGATHAANALNVAARAAGQAAQLLAQAAQQGQAFVARTVANGSGGGAGGAGSSGSVGDSAGGLQQADIAAIQDYTGTGYLKMNAMLRGEIPLDASIAERVVAMSSALKKLPDYQGLVVRGTNLSEDVLSKYVPGNDVCEHAFTSYDKLKGFSGNVQFHVESKTGKDISGYSIWGPADGGHEREVLFDRSTKFRVTFHGILEDGTHNIYLEEV</sequence>
<dbReference type="GO" id="GO:0005576">
    <property type="term" value="C:extracellular region"/>
    <property type="evidence" value="ECO:0007669"/>
    <property type="project" value="InterPro"/>
</dbReference>
<comment type="caution">
    <text evidence="2">The sequence shown here is derived from an EMBL/GenBank/DDBJ whole genome shotgun (WGS) entry which is preliminary data.</text>
</comment>